<dbReference type="AlphaFoldDB" id="A0A7R8XAV9"/>
<keyword evidence="4 7" id="KW-0812">Transmembrane</keyword>
<evidence type="ECO:0000256" key="2">
    <source>
        <dbReference type="ARBA" id="ARBA00004760"/>
    </source>
</evidence>
<accession>A0A7R8XAV9</accession>
<dbReference type="UniPathway" id="UPA00222"/>
<dbReference type="PANTHER" id="PTHR12560">
    <property type="entry name" value="LONGEVITY ASSURANCE FACTOR 1 LAG1"/>
    <property type="match status" value="1"/>
</dbReference>
<feature type="transmembrane region" description="Helical" evidence="7">
    <location>
        <begin position="185"/>
        <end position="204"/>
    </location>
</feature>
<proteinExistence type="predicted"/>
<evidence type="ECO:0000313" key="9">
    <source>
        <dbReference type="EMBL" id="CAD7243784.1"/>
    </source>
</evidence>
<evidence type="ECO:0000256" key="7">
    <source>
        <dbReference type="SAM" id="Phobius"/>
    </source>
</evidence>
<dbReference type="InterPro" id="IPR016439">
    <property type="entry name" value="Lag1/Lac1-like"/>
</dbReference>
<comment type="subcellular location">
    <subcellularLocation>
        <location evidence="1">Membrane</location>
        <topology evidence="1">Multi-pass membrane protein</topology>
    </subcellularLocation>
</comment>
<keyword evidence="6 7" id="KW-0472">Membrane</keyword>
<gene>
    <name evidence="9" type="ORF">DSTB1V02_LOCUS3696</name>
</gene>
<evidence type="ECO:0000256" key="5">
    <source>
        <dbReference type="ARBA" id="ARBA00022989"/>
    </source>
</evidence>
<dbReference type="EMBL" id="CAJPEV010000498">
    <property type="protein sequence ID" value="CAG0885870.1"/>
    <property type="molecule type" value="Genomic_DNA"/>
</dbReference>
<feature type="transmembrane region" description="Helical" evidence="7">
    <location>
        <begin position="116"/>
        <end position="134"/>
    </location>
</feature>
<keyword evidence="10" id="KW-1185">Reference proteome</keyword>
<evidence type="ECO:0000313" key="10">
    <source>
        <dbReference type="Proteomes" id="UP000677054"/>
    </source>
</evidence>
<feature type="domain" description="TLC" evidence="8">
    <location>
        <begin position="110"/>
        <end position="306"/>
    </location>
</feature>
<dbReference type="PANTHER" id="PTHR12560:SF0">
    <property type="entry name" value="LD18904P"/>
    <property type="match status" value="1"/>
</dbReference>
<name>A0A7R8XAV9_9CRUS</name>
<feature type="transmembrane region" description="Helical" evidence="7">
    <location>
        <begin position="210"/>
        <end position="230"/>
    </location>
</feature>
<comment type="pathway">
    <text evidence="2">Lipid metabolism; sphingolipid metabolism.</text>
</comment>
<evidence type="ECO:0000256" key="1">
    <source>
        <dbReference type="ARBA" id="ARBA00004141"/>
    </source>
</evidence>
<feature type="transmembrane region" description="Helical" evidence="7">
    <location>
        <begin position="242"/>
        <end position="262"/>
    </location>
</feature>
<dbReference type="EMBL" id="LR900015">
    <property type="protein sequence ID" value="CAD7243784.1"/>
    <property type="molecule type" value="Genomic_DNA"/>
</dbReference>
<dbReference type="GO" id="GO:0050291">
    <property type="term" value="F:sphingosine N-acyltransferase activity"/>
    <property type="evidence" value="ECO:0007669"/>
    <property type="project" value="InterPro"/>
</dbReference>
<organism evidence="9">
    <name type="scientific">Darwinula stevensoni</name>
    <dbReference type="NCBI Taxonomy" id="69355"/>
    <lineage>
        <taxon>Eukaryota</taxon>
        <taxon>Metazoa</taxon>
        <taxon>Ecdysozoa</taxon>
        <taxon>Arthropoda</taxon>
        <taxon>Crustacea</taxon>
        <taxon>Oligostraca</taxon>
        <taxon>Ostracoda</taxon>
        <taxon>Podocopa</taxon>
        <taxon>Podocopida</taxon>
        <taxon>Darwinulocopina</taxon>
        <taxon>Darwinuloidea</taxon>
        <taxon>Darwinulidae</taxon>
        <taxon>Darwinula</taxon>
    </lineage>
</organism>
<comment type="pathway">
    <text evidence="3">Sphingolipid metabolism.</text>
</comment>
<dbReference type="GO" id="GO:0016020">
    <property type="term" value="C:membrane"/>
    <property type="evidence" value="ECO:0007669"/>
    <property type="project" value="UniProtKB-SubCell"/>
</dbReference>
<dbReference type="SMART" id="SM00724">
    <property type="entry name" value="TLC"/>
    <property type="match status" value="1"/>
</dbReference>
<dbReference type="InterPro" id="IPR006634">
    <property type="entry name" value="TLC-dom"/>
</dbReference>
<evidence type="ECO:0000259" key="8">
    <source>
        <dbReference type="SMART" id="SM00724"/>
    </source>
</evidence>
<sequence>MENASENAAKRFPRRWPVEVDRVSVGSVVAQGGVAVRDTMETTAFGSNSTADDSGERGGLANPRPAVLALPLALGTYQLTHFAMKRWLEPLGWKVMSPLIPPEQKRDCAAKFAERAWELIVYVILFVWDAVVLWDKPWMWDVTLTWDGFPHHPVERDVWWLYMAHVVASVWFLVAVLVHTGKRKWPLFFHHCIVLVAVYIGWFANGCRFACLMFALYEVSDVFLVAALSFHELGRKFCRNIIFALTLTVFVPSRVLVIPIITVRGLLSVKVITGVMYAISFFLFVLTGLSIYWARGMYSVLKRSKLPSLPCFTDLLNFILQPMEPKLRKQLKILLKRT</sequence>
<protein>
    <recommendedName>
        <fullName evidence="8">TLC domain-containing protein</fullName>
    </recommendedName>
</protein>
<feature type="transmembrane region" description="Helical" evidence="7">
    <location>
        <begin position="274"/>
        <end position="294"/>
    </location>
</feature>
<evidence type="ECO:0000256" key="6">
    <source>
        <dbReference type="ARBA" id="ARBA00023136"/>
    </source>
</evidence>
<keyword evidence="5 7" id="KW-1133">Transmembrane helix</keyword>
<feature type="transmembrane region" description="Helical" evidence="7">
    <location>
        <begin position="159"/>
        <end position="178"/>
    </location>
</feature>
<dbReference type="Proteomes" id="UP000677054">
    <property type="component" value="Unassembled WGS sequence"/>
</dbReference>
<evidence type="ECO:0000256" key="4">
    <source>
        <dbReference type="ARBA" id="ARBA00022692"/>
    </source>
</evidence>
<evidence type="ECO:0000256" key="3">
    <source>
        <dbReference type="ARBA" id="ARBA00004991"/>
    </source>
</evidence>
<dbReference type="GO" id="GO:0046513">
    <property type="term" value="P:ceramide biosynthetic process"/>
    <property type="evidence" value="ECO:0007669"/>
    <property type="project" value="InterPro"/>
</dbReference>
<reference evidence="9" key="1">
    <citation type="submission" date="2020-11" db="EMBL/GenBank/DDBJ databases">
        <authorList>
            <person name="Tran Van P."/>
        </authorList>
    </citation>
    <scope>NUCLEOTIDE SEQUENCE</scope>
</reference>
<dbReference type="Pfam" id="PF03798">
    <property type="entry name" value="TRAM_LAG1_CLN8"/>
    <property type="match status" value="1"/>
</dbReference>